<keyword evidence="7 10" id="KW-0067">ATP-binding</keyword>
<dbReference type="GO" id="GO:0005524">
    <property type="term" value="F:ATP binding"/>
    <property type="evidence" value="ECO:0007669"/>
    <property type="project" value="UniProtKB-UniRule"/>
</dbReference>
<gene>
    <name evidence="10" type="primary">dacA</name>
    <name evidence="12" type="ORF">C0601_05565</name>
</gene>
<dbReference type="Pfam" id="PF19293">
    <property type="entry name" value="CdaA_N"/>
    <property type="match status" value="1"/>
</dbReference>
<dbReference type="NCBIfam" id="TIGR00159">
    <property type="entry name" value="diadenylate cyclase CdaA"/>
    <property type="match status" value="1"/>
</dbReference>
<evidence type="ECO:0000259" key="11">
    <source>
        <dbReference type="PROSITE" id="PS51794"/>
    </source>
</evidence>
<dbReference type="HAMAP" id="MF_01499">
    <property type="entry name" value="DacA"/>
    <property type="match status" value="1"/>
</dbReference>
<evidence type="ECO:0000256" key="2">
    <source>
        <dbReference type="ARBA" id="ARBA00022475"/>
    </source>
</evidence>
<comment type="caution">
    <text evidence="10">Lacks conserved residue(s) required for the propagation of feature annotation.</text>
</comment>
<proteinExistence type="inferred from homology"/>
<evidence type="ECO:0000313" key="12">
    <source>
        <dbReference type="EMBL" id="PLX18131.1"/>
    </source>
</evidence>
<evidence type="ECO:0000256" key="5">
    <source>
        <dbReference type="ARBA" id="ARBA00022695"/>
    </source>
</evidence>
<feature type="transmembrane region" description="Helical" evidence="10">
    <location>
        <begin position="13"/>
        <end position="30"/>
    </location>
</feature>
<dbReference type="PANTHER" id="PTHR34185">
    <property type="entry name" value="DIADENYLATE CYCLASE"/>
    <property type="match status" value="1"/>
</dbReference>
<dbReference type="SUPFAM" id="SSF143597">
    <property type="entry name" value="YojJ-like"/>
    <property type="match status" value="1"/>
</dbReference>
<keyword evidence="8 10" id="KW-1133">Transmembrane helix</keyword>
<keyword evidence="5 10" id="KW-0548">Nucleotidyltransferase</keyword>
<dbReference type="InterPro" id="IPR050338">
    <property type="entry name" value="DisA"/>
</dbReference>
<comment type="caution">
    <text evidence="12">The sequence shown here is derived from an EMBL/GenBank/DDBJ whole genome shotgun (WGS) entry which is preliminary data.</text>
</comment>
<feature type="transmembrane region" description="Helical" evidence="10">
    <location>
        <begin position="60"/>
        <end position="79"/>
    </location>
</feature>
<evidence type="ECO:0000256" key="4">
    <source>
        <dbReference type="ARBA" id="ARBA00022692"/>
    </source>
</evidence>
<evidence type="ECO:0000256" key="3">
    <source>
        <dbReference type="ARBA" id="ARBA00022679"/>
    </source>
</evidence>
<organism evidence="12 13">
    <name type="scientific">Muiribacterium halophilum</name>
    <dbReference type="NCBI Taxonomy" id="2053465"/>
    <lineage>
        <taxon>Bacteria</taxon>
        <taxon>Candidatus Muiribacteriota</taxon>
        <taxon>Candidatus Muiribacteriia</taxon>
        <taxon>Candidatus Muiribacteriales</taxon>
        <taxon>Candidatus Muiribacteriaceae</taxon>
        <taxon>Candidatus Muiribacterium</taxon>
    </lineage>
</organism>
<dbReference type="AlphaFoldDB" id="A0A2N5ZHK6"/>
<dbReference type="EMBL" id="PKTG01000071">
    <property type="protein sequence ID" value="PLX18131.1"/>
    <property type="molecule type" value="Genomic_DNA"/>
</dbReference>
<dbReference type="GO" id="GO:0006171">
    <property type="term" value="P:cAMP biosynthetic process"/>
    <property type="evidence" value="ECO:0007669"/>
    <property type="project" value="InterPro"/>
</dbReference>
<dbReference type="EC" id="2.7.7.85" evidence="10"/>
<dbReference type="PROSITE" id="PS51794">
    <property type="entry name" value="DAC"/>
    <property type="match status" value="1"/>
</dbReference>
<evidence type="ECO:0000256" key="8">
    <source>
        <dbReference type="ARBA" id="ARBA00022989"/>
    </source>
</evidence>
<dbReference type="GO" id="GO:0004016">
    <property type="term" value="F:adenylate cyclase activity"/>
    <property type="evidence" value="ECO:0007669"/>
    <property type="project" value="UniProtKB-UniRule"/>
</dbReference>
<evidence type="ECO:0000313" key="13">
    <source>
        <dbReference type="Proteomes" id="UP000234857"/>
    </source>
</evidence>
<keyword evidence="9 10" id="KW-0472">Membrane</keyword>
<evidence type="ECO:0000256" key="6">
    <source>
        <dbReference type="ARBA" id="ARBA00022741"/>
    </source>
</evidence>
<evidence type="ECO:0000256" key="7">
    <source>
        <dbReference type="ARBA" id="ARBA00022840"/>
    </source>
</evidence>
<dbReference type="InterPro" id="IPR014046">
    <property type="entry name" value="C-di-AMP_synthase"/>
</dbReference>
<dbReference type="InterPro" id="IPR036888">
    <property type="entry name" value="DNA_integrity_DisA_N_sf"/>
</dbReference>
<comment type="catalytic activity">
    <reaction evidence="1 10">
        <text>2 ATP = 3',3'-c-di-AMP + 2 diphosphate</text>
        <dbReference type="Rhea" id="RHEA:35655"/>
        <dbReference type="ChEBI" id="CHEBI:30616"/>
        <dbReference type="ChEBI" id="CHEBI:33019"/>
        <dbReference type="ChEBI" id="CHEBI:71500"/>
        <dbReference type="EC" id="2.7.7.85"/>
    </reaction>
</comment>
<dbReference type="GO" id="GO:0106408">
    <property type="term" value="F:diadenylate cyclase activity"/>
    <property type="evidence" value="ECO:0007669"/>
    <property type="project" value="UniProtKB-EC"/>
</dbReference>
<evidence type="ECO:0000256" key="1">
    <source>
        <dbReference type="ARBA" id="ARBA00000877"/>
    </source>
</evidence>
<keyword evidence="2 10" id="KW-1003">Cell membrane</keyword>
<keyword evidence="6 10" id="KW-0547">Nucleotide-binding</keyword>
<dbReference type="InterPro" id="IPR034701">
    <property type="entry name" value="CdaA"/>
</dbReference>
<dbReference type="InterPro" id="IPR003390">
    <property type="entry name" value="DNA_integrity_scan_DisA_N"/>
</dbReference>
<dbReference type="InterPro" id="IPR045585">
    <property type="entry name" value="CdaA_N"/>
</dbReference>
<evidence type="ECO:0000256" key="10">
    <source>
        <dbReference type="HAMAP-Rule" id="MF_01499"/>
    </source>
</evidence>
<reference evidence="12 13" key="1">
    <citation type="submission" date="2017-11" db="EMBL/GenBank/DDBJ databases">
        <title>Genome-resolved metagenomics identifies genetic mobility, metabolic interactions, and unexpected diversity in perchlorate-reducing communities.</title>
        <authorList>
            <person name="Barnum T.P."/>
            <person name="Figueroa I.A."/>
            <person name="Carlstrom C.I."/>
            <person name="Lucas L.N."/>
            <person name="Engelbrektson A.L."/>
            <person name="Coates J.D."/>
        </authorList>
    </citation>
    <scope>NUCLEOTIDE SEQUENCE [LARGE SCALE GENOMIC DNA]</scope>
    <source>
        <strain evidence="12">BM706</strain>
    </source>
</reference>
<dbReference type="PANTHER" id="PTHR34185:SF1">
    <property type="entry name" value="DIADENYLATE CYCLASE"/>
    <property type="match status" value="1"/>
</dbReference>
<dbReference type="Pfam" id="PF02457">
    <property type="entry name" value="DAC"/>
    <property type="match status" value="1"/>
</dbReference>
<evidence type="ECO:0000256" key="9">
    <source>
        <dbReference type="ARBA" id="ARBA00023136"/>
    </source>
</evidence>
<dbReference type="PIRSF" id="PIRSF004793">
    <property type="entry name" value="UCP004793"/>
    <property type="match status" value="1"/>
</dbReference>
<comment type="similarity">
    <text evidence="10">Belongs to the adenylate cyclase family. DacA/CdaA subfamily.</text>
</comment>
<comment type="subunit">
    <text evidence="10">Probably a homodimer.</text>
</comment>
<comment type="function">
    <text evidence="10">Catalyzes the condensation of 2 ATP molecules into cyclic di-AMP (c-di-AMP), a second messenger used to regulate differing processes in different bacteria.</text>
</comment>
<accession>A0A2N5ZHK6</accession>
<feature type="domain" description="DAC" evidence="11">
    <location>
        <begin position="80"/>
        <end position="239"/>
    </location>
</feature>
<feature type="transmembrane region" description="Helical" evidence="10">
    <location>
        <begin position="35"/>
        <end position="54"/>
    </location>
</feature>
<keyword evidence="4 10" id="KW-0812">Transmembrane</keyword>
<keyword evidence="3 10" id="KW-0808">Transferase</keyword>
<dbReference type="Gene3D" id="3.40.1700.10">
    <property type="entry name" value="DNA integrity scanning protein, DisA, N-terminal domain"/>
    <property type="match status" value="1"/>
</dbReference>
<name>A0A2N5ZHK6_MUIH1</name>
<sequence length="253" mass="28422">MIRLLTDLQWNDFLDILLVGAAVYYFLLFIKDTRAFQIFLGMLVIVIPSIMANILELNTLQWIVSNIIPIGILAFVVIFQPELRKVFERIGRRTAFGKKLLNIEEISKLIDQIVISSRLLAKQGLGALIVLQRDTGLKEFIDSGIKVQATYSKELALTIFQKSSALHDGAIILNGNIVEAASCFLPLTENHFIDKKYGTRHRAAIGITEQSDAIVIVVSEERKVISVVKEGEINEVSEKILKKILKEDLMGEK</sequence>
<protein>
    <recommendedName>
        <fullName evidence="10">Diadenylate cyclase</fullName>
        <shortName evidence="10">DAC</shortName>
        <ecNumber evidence="10">2.7.7.85</ecNumber>
    </recommendedName>
    <alternativeName>
        <fullName evidence="10">Cyclic-di-AMP synthase</fullName>
        <shortName evidence="10">c-di-AMP synthase</shortName>
    </alternativeName>
</protein>
<dbReference type="Proteomes" id="UP000234857">
    <property type="component" value="Unassembled WGS sequence"/>
</dbReference>